<name>A0AA37NNT7_9BACT</name>
<feature type="signal peptide" evidence="2">
    <location>
        <begin position="1"/>
        <end position="34"/>
    </location>
</feature>
<reference evidence="4" key="1">
    <citation type="submission" date="2022-01" db="EMBL/GenBank/DDBJ databases">
        <title>Novel bile acid biosynthetic pathways are enriched in the microbiome of centenarians.</title>
        <authorList>
            <person name="Sato Y."/>
            <person name="Atarashi K."/>
            <person name="Plichta R.D."/>
            <person name="Arai Y."/>
            <person name="Sasajima S."/>
            <person name="Kearney M.S."/>
            <person name="Suda W."/>
            <person name="Takeshita K."/>
            <person name="Sasaki T."/>
            <person name="Okamoto S."/>
            <person name="Skelly N.A."/>
            <person name="Okamura Y."/>
            <person name="Vlamakis H."/>
            <person name="Li Y."/>
            <person name="Tanoue T."/>
            <person name="Takei H."/>
            <person name="Nittono H."/>
            <person name="Narushima S."/>
            <person name="Irie J."/>
            <person name="Itoh H."/>
            <person name="Moriya K."/>
            <person name="Sugiura Y."/>
            <person name="Suematsu M."/>
            <person name="Moritoki N."/>
            <person name="Shibata S."/>
            <person name="Littman R.D."/>
            <person name="Fischbach A.M."/>
            <person name="Uwamino Y."/>
            <person name="Inoue T."/>
            <person name="Honda A."/>
            <person name="Hattori M."/>
            <person name="Murai T."/>
            <person name="Xavier J.R."/>
            <person name="Hirose N."/>
            <person name="Honda K."/>
        </authorList>
    </citation>
    <scope>NUCLEOTIDE SEQUENCE</scope>
    <source>
        <strain evidence="4">CE91-St16</strain>
    </source>
</reference>
<keyword evidence="2" id="KW-0732">Signal</keyword>
<dbReference type="PROSITE" id="PS51688">
    <property type="entry name" value="ICA"/>
    <property type="match status" value="1"/>
</dbReference>
<keyword evidence="1" id="KW-0175">Coiled coil</keyword>
<feature type="coiled-coil region" evidence="1">
    <location>
        <begin position="193"/>
        <end position="220"/>
    </location>
</feature>
<evidence type="ECO:0000313" key="4">
    <source>
        <dbReference type="EMBL" id="GKI19299.1"/>
    </source>
</evidence>
<protein>
    <submittedName>
        <fullName evidence="4">Peptidase S74</fullName>
    </submittedName>
</protein>
<sequence length="221" mass="24865">MFAHTKITTNLNFKAMKKVLALIVLCFIAFNSHAQLKYQNGYLVYNAMERYNGYMTNWEGWAHCWKFGNRMIKFDLGPADSRVSSNSDKLVLYDTENGGFIDLYARNVYTNSDAASKTNIQSLGSATATLTQLRPVSFEWADKAHYFKTSRRSTGVSNPKEMGFIAQEIEQVLPDIVAVDCEGHRVVNYSALIPLLTKSIQELNGQIETLKAEIEALKSGK</sequence>
<feature type="domain" description="Peptidase S74" evidence="3">
    <location>
        <begin position="112"/>
        <end position="214"/>
    </location>
</feature>
<evidence type="ECO:0000256" key="2">
    <source>
        <dbReference type="SAM" id="SignalP"/>
    </source>
</evidence>
<proteinExistence type="predicted"/>
<dbReference type="Pfam" id="PF13884">
    <property type="entry name" value="Peptidase_S74"/>
    <property type="match status" value="1"/>
</dbReference>
<evidence type="ECO:0000256" key="1">
    <source>
        <dbReference type="SAM" id="Coils"/>
    </source>
</evidence>
<accession>A0AA37NNT7</accession>
<organism evidence="4 5">
    <name type="scientific">Alistipes finegoldii</name>
    <dbReference type="NCBI Taxonomy" id="214856"/>
    <lineage>
        <taxon>Bacteria</taxon>
        <taxon>Pseudomonadati</taxon>
        <taxon>Bacteroidota</taxon>
        <taxon>Bacteroidia</taxon>
        <taxon>Bacteroidales</taxon>
        <taxon>Rikenellaceae</taxon>
        <taxon>Alistipes</taxon>
    </lineage>
</organism>
<comment type="caution">
    <text evidence="4">The sequence shown here is derived from an EMBL/GenBank/DDBJ whole genome shotgun (WGS) entry which is preliminary data.</text>
</comment>
<dbReference type="Proteomes" id="UP001055105">
    <property type="component" value="Unassembled WGS sequence"/>
</dbReference>
<evidence type="ECO:0000313" key="5">
    <source>
        <dbReference type="Proteomes" id="UP001055105"/>
    </source>
</evidence>
<dbReference type="InterPro" id="IPR030392">
    <property type="entry name" value="S74_ICA"/>
</dbReference>
<dbReference type="EMBL" id="BQOL01000001">
    <property type="protein sequence ID" value="GKI19299.1"/>
    <property type="molecule type" value="Genomic_DNA"/>
</dbReference>
<gene>
    <name evidence="4" type="ORF">CE91St16_22070</name>
</gene>
<feature type="chain" id="PRO_5041202211" evidence="2">
    <location>
        <begin position="35"/>
        <end position="221"/>
    </location>
</feature>
<evidence type="ECO:0000259" key="3">
    <source>
        <dbReference type="PROSITE" id="PS51688"/>
    </source>
</evidence>
<dbReference type="AlphaFoldDB" id="A0AA37NNT7"/>